<evidence type="ECO:0000256" key="8">
    <source>
        <dbReference type="ARBA" id="ARBA00023012"/>
    </source>
</evidence>
<keyword evidence="12" id="KW-1185">Reference proteome</keyword>
<dbReference type="CDD" id="cd00075">
    <property type="entry name" value="HATPase"/>
    <property type="match status" value="1"/>
</dbReference>
<dbReference type="SMART" id="SM00388">
    <property type="entry name" value="HisKA"/>
    <property type="match status" value="1"/>
</dbReference>
<keyword evidence="9" id="KW-1133">Transmembrane helix</keyword>
<name>A0A840S2N2_9BURK</name>
<dbReference type="SMART" id="SM00387">
    <property type="entry name" value="HATPase_c"/>
    <property type="match status" value="1"/>
</dbReference>
<gene>
    <name evidence="11" type="ORF">HNQ51_001085</name>
</gene>
<evidence type="ECO:0000256" key="1">
    <source>
        <dbReference type="ARBA" id="ARBA00000085"/>
    </source>
</evidence>
<comment type="catalytic activity">
    <reaction evidence="1">
        <text>ATP + protein L-histidine = ADP + protein N-phospho-L-histidine.</text>
        <dbReference type="EC" id="2.7.13.3"/>
    </reaction>
</comment>
<dbReference type="Proteomes" id="UP000554837">
    <property type="component" value="Unassembled WGS sequence"/>
</dbReference>
<dbReference type="PROSITE" id="PS50109">
    <property type="entry name" value="HIS_KIN"/>
    <property type="match status" value="1"/>
</dbReference>
<dbReference type="Pfam" id="PF02518">
    <property type="entry name" value="HATPase_c"/>
    <property type="match status" value="1"/>
</dbReference>
<evidence type="ECO:0000256" key="3">
    <source>
        <dbReference type="ARBA" id="ARBA00012438"/>
    </source>
</evidence>
<evidence type="ECO:0000256" key="9">
    <source>
        <dbReference type="SAM" id="Phobius"/>
    </source>
</evidence>
<evidence type="ECO:0000259" key="10">
    <source>
        <dbReference type="PROSITE" id="PS50109"/>
    </source>
</evidence>
<dbReference type="InterPro" id="IPR003661">
    <property type="entry name" value="HisK_dim/P_dom"/>
</dbReference>
<protein>
    <recommendedName>
        <fullName evidence="3">histidine kinase</fullName>
        <ecNumber evidence="3">2.7.13.3</ecNumber>
    </recommendedName>
</protein>
<dbReference type="AlphaFoldDB" id="A0A840S2N2"/>
<sequence>MRTLNLGQRLSLVVLGIGLLALALQGLAMWRLPASLRDSALQRSADQVRALQAALHHSPVAERAGLARGLSHFMLTLRPAPLQAPVSQGSQEMAQRFAAHLGAPFTVRQTMGPDGRTQLVVRLPLQQEAWEAVLYPDPPLRPLAAGLITSLLVLGAMALTAQLFAVRWVTRPLLQLGAHLSQPRSGSGLATPLPLPANATQELRTWIEKFNRLQTDLQAEQRERQQLLAGLSHDLRTPLARLGLRVETELEGPTARALQADLALLGRIVDQFLAYVQGEIEPRLGEPAPVAQLLRRLADAYAEQGVRLQPTELPTDPALPALALERLLGNLIDNALNHGRAPVELGLTRRANQWELSVSDAGVGMEVDQFSRAQQPFVRLQETRSELGHCGLGLSIATQMARHLGATLSCQPKRPGQRFAVRLSWPS</sequence>
<keyword evidence="7 11" id="KW-0418">Kinase</keyword>
<evidence type="ECO:0000256" key="7">
    <source>
        <dbReference type="ARBA" id="ARBA00022777"/>
    </source>
</evidence>
<dbReference type="PANTHER" id="PTHR44936:SF9">
    <property type="entry name" value="SENSOR PROTEIN CREC"/>
    <property type="match status" value="1"/>
</dbReference>
<dbReference type="EC" id="2.7.13.3" evidence="3"/>
<keyword evidence="4" id="KW-1003">Cell membrane</keyword>
<dbReference type="CDD" id="cd00082">
    <property type="entry name" value="HisKA"/>
    <property type="match status" value="1"/>
</dbReference>
<keyword evidence="9" id="KW-0472">Membrane</keyword>
<keyword evidence="6 11" id="KW-0808">Transferase</keyword>
<dbReference type="EMBL" id="JACHHO010000001">
    <property type="protein sequence ID" value="MBB5203792.1"/>
    <property type="molecule type" value="Genomic_DNA"/>
</dbReference>
<comment type="subcellular location">
    <subcellularLocation>
        <location evidence="2">Cell membrane</location>
        <topology evidence="2">Multi-pass membrane protein</topology>
    </subcellularLocation>
</comment>
<evidence type="ECO:0000256" key="6">
    <source>
        <dbReference type="ARBA" id="ARBA00022679"/>
    </source>
</evidence>
<comment type="caution">
    <text evidence="11">The sequence shown here is derived from an EMBL/GenBank/DDBJ whole genome shotgun (WGS) entry which is preliminary data.</text>
</comment>
<organism evidence="11 12">
    <name type="scientific">Inhella inkyongensis</name>
    <dbReference type="NCBI Taxonomy" id="392593"/>
    <lineage>
        <taxon>Bacteria</taxon>
        <taxon>Pseudomonadati</taxon>
        <taxon>Pseudomonadota</taxon>
        <taxon>Betaproteobacteria</taxon>
        <taxon>Burkholderiales</taxon>
        <taxon>Sphaerotilaceae</taxon>
        <taxon>Inhella</taxon>
    </lineage>
</organism>
<dbReference type="SUPFAM" id="SSF47384">
    <property type="entry name" value="Homodimeric domain of signal transducing histidine kinase"/>
    <property type="match status" value="1"/>
</dbReference>
<reference evidence="11 12" key="1">
    <citation type="submission" date="2020-08" db="EMBL/GenBank/DDBJ databases">
        <title>Genomic Encyclopedia of Type Strains, Phase IV (KMG-IV): sequencing the most valuable type-strain genomes for metagenomic binning, comparative biology and taxonomic classification.</title>
        <authorList>
            <person name="Goeker M."/>
        </authorList>
    </citation>
    <scope>NUCLEOTIDE SEQUENCE [LARGE SCALE GENOMIC DNA]</scope>
    <source>
        <strain evidence="11 12">DSM 23958</strain>
    </source>
</reference>
<dbReference type="OrthoDB" id="9804645at2"/>
<evidence type="ECO:0000256" key="2">
    <source>
        <dbReference type="ARBA" id="ARBA00004651"/>
    </source>
</evidence>
<dbReference type="InterPro" id="IPR036890">
    <property type="entry name" value="HATPase_C_sf"/>
</dbReference>
<dbReference type="InterPro" id="IPR050980">
    <property type="entry name" value="2C_sensor_his_kinase"/>
</dbReference>
<dbReference type="PANTHER" id="PTHR44936">
    <property type="entry name" value="SENSOR PROTEIN CREC"/>
    <property type="match status" value="1"/>
</dbReference>
<dbReference type="RefSeq" id="WP_138857184.1">
    <property type="nucleotide sequence ID" value="NZ_CP040709.1"/>
</dbReference>
<dbReference type="GO" id="GO:0000155">
    <property type="term" value="F:phosphorelay sensor kinase activity"/>
    <property type="evidence" value="ECO:0007669"/>
    <property type="project" value="InterPro"/>
</dbReference>
<dbReference type="InterPro" id="IPR036097">
    <property type="entry name" value="HisK_dim/P_sf"/>
</dbReference>
<keyword evidence="9" id="KW-0812">Transmembrane</keyword>
<evidence type="ECO:0000313" key="11">
    <source>
        <dbReference type="EMBL" id="MBB5203792.1"/>
    </source>
</evidence>
<dbReference type="GO" id="GO:0005886">
    <property type="term" value="C:plasma membrane"/>
    <property type="evidence" value="ECO:0007669"/>
    <property type="project" value="UniProtKB-SubCell"/>
</dbReference>
<dbReference type="InterPro" id="IPR005467">
    <property type="entry name" value="His_kinase_dom"/>
</dbReference>
<dbReference type="Gene3D" id="3.30.565.10">
    <property type="entry name" value="Histidine kinase-like ATPase, C-terminal domain"/>
    <property type="match status" value="1"/>
</dbReference>
<feature type="transmembrane region" description="Helical" evidence="9">
    <location>
        <begin position="12"/>
        <end position="32"/>
    </location>
</feature>
<evidence type="ECO:0000256" key="5">
    <source>
        <dbReference type="ARBA" id="ARBA00022553"/>
    </source>
</evidence>
<evidence type="ECO:0000256" key="4">
    <source>
        <dbReference type="ARBA" id="ARBA00022475"/>
    </source>
</evidence>
<dbReference type="SUPFAM" id="SSF55874">
    <property type="entry name" value="ATPase domain of HSP90 chaperone/DNA topoisomerase II/histidine kinase"/>
    <property type="match status" value="1"/>
</dbReference>
<keyword evidence="5" id="KW-0597">Phosphoprotein</keyword>
<feature type="transmembrane region" description="Helical" evidence="9">
    <location>
        <begin position="143"/>
        <end position="166"/>
    </location>
</feature>
<keyword evidence="8" id="KW-0902">Two-component regulatory system</keyword>
<accession>A0A840S2N2</accession>
<dbReference type="InterPro" id="IPR003594">
    <property type="entry name" value="HATPase_dom"/>
</dbReference>
<evidence type="ECO:0000313" key="12">
    <source>
        <dbReference type="Proteomes" id="UP000554837"/>
    </source>
</evidence>
<feature type="domain" description="Histidine kinase" evidence="10">
    <location>
        <begin position="230"/>
        <end position="427"/>
    </location>
</feature>
<proteinExistence type="predicted"/>
<dbReference type="Gene3D" id="1.10.287.130">
    <property type="match status" value="1"/>
</dbReference>